<evidence type="ECO:0000256" key="12">
    <source>
        <dbReference type="PROSITE-ProRule" id="PRU01360"/>
    </source>
</evidence>
<evidence type="ECO:0000313" key="16">
    <source>
        <dbReference type="EMBL" id="AMD91896.1"/>
    </source>
</evidence>
<comment type="subcellular location">
    <subcellularLocation>
        <location evidence="1 12">Cell outer membrane</location>
        <topology evidence="1 12">Multi-pass membrane protein</topology>
    </subcellularLocation>
</comment>
<evidence type="ECO:0000313" key="17">
    <source>
        <dbReference type="Proteomes" id="UP000063964"/>
    </source>
</evidence>
<dbReference type="Gene3D" id="2.170.130.10">
    <property type="entry name" value="TonB-dependent receptor, plug domain"/>
    <property type="match status" value="1"/>
</dbReference>
<dbReference type="Gene3D" id="2.40.170.20">
    <property type="entry name" value="TonB-dependent receptor, beta-barrel domain"/>
    <property type="match status" value="1"/>
</dbReference>
<dbReference type="SMART" id="SM00965">
    <property type="entry name" value="STN"/>
    <property type="match status" value="1"/>
</dbReference>
<dbReference type="Pfam" id="PF07715">
    <property type="entry name" value="Plug"/>
    <property type="match status" value="1"/>
</dbReference>
<evidence type="ECO:0000256" key="9">
    <source>
        <dbReference type="ARBA" id="ARBA00023136"/>
    </source>
</evidence>
<dbReference type="CDD" id="cd01347">
    <property type="entry name" value="ligand_gated_channel"/>
    <property type="match status" value="1"/>
</dbReference>
<protein>
    <recommendedName>
        <fullName evidence="15">Secretin/TonB short N-terminal domain-containing protein</fullName>
    </recommendedName>
</protein>
<dbReference type="GO" id="GO:0044718">
    <property type="term" value="P:siderophore transmembrane transport"/>
    <property type="evidence" value="ECO:0007669"/>
    <property type="project" value="TreeGrafter"/>
</dbReference>
<dbReference type="InterPro" id="IPR039426">
    <property type="entry name" value="TonB-dep_rcpt-like"/>
</dbReference>
<keyword evidence="8 13" id="KW-0798">TonB box</keyword>
<dbReference type="STRING" id="888061.AXF15_01345"/>
<dbReference type="InterPro" id="IPR036942">
    <property type="entry name" value="Beta-barrel_TonB_sf"/>
</dbReference>
<dbReference type="InterPro" id="IPR000531">
    <property type="entry name" value="Beta-barrel_TonB"/>
</dbReference>
<keyword evidence="3 12" id="KW-1134">Transmembrane beta strand</keyword>
<keyword evidence="6 14" id="KW-0732">Signal</keyword>
<keyword evidence="17" id="KW-1185">Reference proteome</keyword>
<dbReference type="SUPFAM" id="SSF56935">
    <property type="entry name" value="Porins"/>
    <property type="match status" value="1"/>
</dbReference>
<dbReference type="PANTHER" id="PTHR30069">
    <property type="entry name" value="TONB-DEPENDENT OUTER MEMBRANE RECEPTOR"/>
    <property type="match status" value="1"/>
</dbReference>
<sequence length="761" mass="85200">MYAYLTRIAGKTAFALVLVLLAAGATAAAPKTAYDIPPQSLQSALLLYQEQSGLNLAYPDNLVKGKTSPGVNGEAADMEALSQLLRGTGLAYARTGQGGIVLREALAGTTAGSPGAAPDVRQDKVRKENALKLDNIVVTATKTEMKTHEVPAAVNVVTDEDIKLTPGADNYYDAIRNVPGVAVRKEGFQDTVLIRGKESSILINGRDMNPFITNTSLITGSMNVGMGAVERIEVIKGPQAAIHGSKAVSGVVNVIHKRGDKDNPFAELHGFYGTGDELSGGLNLGGGYENLSWFLDFSAAEQDEYKTPKGKIPYMDYKRKNLYVRLDYAFSDDHELYLDYTYNRSKNTLGGDGYHYTKSEWNQIYSHEPEYQGAFLTYNGKFSDIFSLYATAGIGKNDYEMIYGSPNYKPQHFLNKENETFFKEDIFQGEVRGTVNFLSDERLRGIFGVQYKNTDIDGSSDLTSNGIKERFFAWDERERYWAPYAQLEFKPIPYLLLVGGVRYDDYDSSGKKMTATNPNVGLSIFPFAGTDYDWSTIWCSYSEAFKTPTASERYLPGFLGGNPDLDPEKSQGWEIGLKQRIATWANFEMSYFQTDYENLIRLVTLGPMEWKFLNVDEAEYKGYELAAEIYPADWLTLHFSLTDLDREDKDTGKKLLGQPNQMFQYGVTLNDLYGFSFSLWGRQNEDFKVKSGGKKVAHPSEGDIIWDAKLLYRWDLTENSVFEPFISVENIGDEEYYAYPPDMGIMEGRTWHVGANLRVNF</sequence>
<evidence type="ECO:0000256" key="14">
    <source>
        <dbReference type="SAM" id="SignalP"/>
    </source>
</evidence>
<dbReference type="PANTHER" id="PTHR30069:SF29">
    <property type="entry name" value="HEMOGLOBIN AND HEMOGLOBIN-HAPTOGLOBIN-BINDING PROTEIN 1-RELATED"/>
    <property type="match status" value="1"/>
</dbReference>
<dbReference type="EMBL" id="CP014230">
    <property type="protein sequence ID" value="AMD91896.1"/>
    <property type="molecule type" value="Genomic_DNA"/>
</dbReference>
<evidence type="ECO:0000256" key="8">
    <source>
        <dbReference type="ARBA" id="ARBA00023077"/>
    </source>
</evidence>
<proteinExistence type="inferred from homology"/>
<dbReference type="GO" id="GO:0015344">
    <property type="term" value="F:siderophore uptake transmembrane transporter activity"/>
    <property type="evidence" value="ECO:0007669"/>
    <property type="project" value="TreeGrafter"/>
</dbReference>
<dbReference type="InterPro" id="IPR037066">
    <property type="entry name" value="Plug_dom_sf"/>
</dbReference>
<dbReference type="InterPro" id="IPR012910">
    <property type="entry name" value="Plug_dom"/>
</dbReference>
<dbReference type="Pfam" id="PF07660">
    <property type="entry name" value="STN"/>
    <property type="match status" value="1"/>
</dbReference>
<feature type="chain" id="PRO_5007141325" description="Secretin/TonB short N-terminal domain-containing protein" evidence="14">
    <location>
        <begin position="28"/>
        <end position="761"/>
    </location>
</feature>
<dbReference type="KEGG" id="doa:AXF15_01345"/>
<keyword evidence="7" id="KW-0408">Iron</keyword>
<keyword evidence="2 12" id="KW-0813">Transport</keyword>
<evidence type="ECO:0000256" key="11">
    <source>
        <dbReference type="ARBA" id="ARBA00023237"/>
    </source>
</evidence>
<dbReference type="Gene3D" id="3.55.50.30">
    <property type="match status" value="1"/>
</dbReference>
<evidence type="ECO:0000259" key="15">
    <source>
        <dbReference type="SMART" id="SM00965"/>
    </source>
</evidence>
<comment type="similarity">
    <text evidence="12 13">Belongs to the TonB-dependent receptor family.</text>
</comment>
<feature type="domain" description="Secretin/TonB short N-terminal" evidence="15">
    <location>
        <begin position="54"/>
        <end position="105"/>
    </location>
</feature>
<dbReference type="GO" id="GO:0009279">
    <property type="term" value="C:cell outer membrane"/>
    <property type="evidence" value="ECO:0007669"/>
    <property type="project" value="UniProtKB-SubCell"/>
</dbReference>
<evidence type="ECO:0000256" key="10">
    <source>
        <dbReference type="ARBA" id="ARBA00023170"/>
    </source>
</evidence>
<organism evidence="16 17">
    <name type="scientific">Desulfomicrobium orale DSM 12838</name>
    <dbReference type="NCBI Taxonomy" id="888061"/>
    <lineage>
        <taxon>Bacteria</taxon>
        <taxon>Pseudomonadati</taxon>
        <taxon>Thermodesulfobacteriota</taxon>
        <taxon>Desulfovibrionia</taxon>
        <taxon>Desulfovibrionales</taxon>
        <taxon>Desulfomicrobiaceae</taxon>
        <taxon>Desulfomicrobium</taxon>
    </lineage>
</organism>
<keyword evidence="4" id="KW-0410">Iron transport</keyword>
<keyword evidence="4" id="KW-0406">Ion transport</keyword>
<evidence type="ECO:0000256" key="3">
    <source>
        <dbReference type="ARBA" id="ARBA00022452"/>
    </source>
</evidence>
<accession>A0A109W5F4</accession>
<evidence type="ECO:0000256" key="2">
    <source>
        <dbReference type="ARBA" id="ARBA00022448"/>
    </source>
</evidence>
<dbReference type="InterPro" id="IPR011662">
    <property type="entry name" value="Secretin/TonB_short_N"/>
</dbReference>
<evidence type="ECO:0000256" key="13">
    <source>
        <dbReference type="RuleBase" id="RU003357"/>
    </source>
</evidence>
<evidence type="ECO:0000256" key="6">
    <source>
        <dbReference type="ARBA" id="ARBA00022729"/>
    </source>
</evidence>
<reference evidence="17" key="1">
    <citation type="submission" date="2016-02" db="EMBL/GenBank/DDBJ databases">
        <authorList>
            <person name="Holder M.E."/>
            <person name="Ajami N.J."/>
            <person name="Petrosino J.F."/>
        </authorList>
    </citation>
    <scope>NUCLEOTIDE SEQUENCE [LARGE SCALE GENOMIC DNA]</scope>
    <source>
        <strain evidence="17">DSM 12838</strain>
    </source>
</reference>
<keyword evidence="9 12" id="KW-0472">Membrane</keyword>
<keyword evidence="5 12" id="KW-0812">Transmembrane</keyword>
<evidence type="ECO:0000256" key="5">
    <source>
        <dbReference type="ARBA" id="ARBA00022692"/>
    </source>
</evidence>
<dbReference type="PROSITE" id="PS52016">
    <property type="entry name" value="TONB_DEPENDENT_REC_3"/>
    <property type="match status" value="1"/>
</dbReference>
<dbReference type="Pfam" id="PF00593">
    <property type="entry name" value="TonB_dep_Rec_b-barrel"/>
    <property type="match status" value="1"/>
</dbReference>
<evidence type="ECO:0000256" key="7">
    <source>
        <dbReference type="ARBA" id="ARBA00023004"/>
    </source>
</evidence>
<keyword evidence="10" id="KW-0675">Receptor</keyword>
<gene>
    <name evidence="16" type="ORF">AXF15_01345</name>
</gene>
<evidence type="ECO:0000256" key="1">
    <source>
        <dbReference type="ARBA" id="ARBA00004571"/>
    </source>
</evidence>
<dbReference type="AlphaFoldDB" id="A0A109W5F4"/>
<dbReference type="Proteomes" id="UP000063964">
    <property type="component" value="Chromosome"/>
</dbReference>
<keyword evidence="11 12" id="KW-0998">Cell outer membrane</keyword>
<name>A0A109W5F4_9BACT</name>
<feature type="signal peptide" evidence="14">
    <location>
        <begin position="1"/>
        <end position="27"/>
    </location>
</feature>
<evidence type="ECO:0000256" key="4">
    <source>
        <dbReference type="ARBA" id="ARBA00022496"/>
    </source>
</evidence>